<evidence type="ECO:0000256" key="1">
    <source>
        <dbReference type="SAM" id="MobiDB-lite"/>
    </source>
</evidence>
<dbReference type="Proteomes" id="UP000632766">
    <property type="component" value="Unassembled WGS sequence"/>
</dbReference>
<sequence>MLVQTIQSEIFVELSTEQQQLLSGGQFGGFPPRQSGGGGQGGQLSFPGNRPDISVRGILTTADGQSFPIRLLGFREDF</sequence>
<feature type="compositionally biased region" description="Low complexity" evidence="1">
    <location>
        <begin position="23"/>
        <end position="34"/>
    </location>
</feature>
<reference evidence="2 3" key="1">
    <citation type="journal article" date="2021" name="Int. J. Syst. Evol. Microbiol.">
        <title>Amazonocrinis nigriterrae gen. nov., sp. nov., Atlanticothrix silvestris gen. nov., sp. nov. and Dendronalium phyllosphericum gen. nov., sp. nov., nostocacean cyanobacteria from Brazilian environments.</title>
        <authorList>
            <person name="Alvarenga D.O."/>
            <person name="Andreote A.P.D."/>
            <person name="Branco L.H.Z."/>
            <person name="Delbaje E."/>
            <person name="Cruz R.B."/>
            <person name="Varani A.M."/>
            <person name="Fiore M.F."/>
        </authorList>
    </citation>
    <scope>NUCLEOTIDE SEQUENCE [LARGE SCALE GENOMIC DNA]</scope>
    <source>
        <strain evidence="2 3">CENA67</strain>
    </source>
</reference>
<keyword evidence="3" id="KW-1185">Reference proteome</keyword>
<evidence type="ECO:0000313" key="3">
    <source>
        <dbReference type="Proteomes" id="UP000632766"/>
    </source>
</evidence>
<proteinExistence type="predicted"/>
<accession>A0A8J7HZL8</accession>
<dbReference type="AlphaFoldDB" id="A0A8J7HZL8"/>
<organism evidence="2 3">
    <name type="scientific">Amazonocrinis nigriterrae CENA67</name>
    <dbReference type="NCBI Taxonomy" id="2794033"/>
    <lineage>
        <taxon>Bacteria</taxon>
        <taxon>Bacillati</taxon>
        <taxon>Cyanobacteriota</taxon>
        <taxon>Cyanophyceae</taxon>
        <taxon>Nostocales</taxon>
        <taxon>Nostocaceae</taxon>
        <taxon>Amazonocrinis</taxon>
        <taxon>Amazonocrinis nigriterrae</taxon>
    </lineage>
</organism>
<dbReference type="EMBL" id="JAECZC010000111">
    <property type="protein sequence ID" value="MBH8567180.1"/>
    <property type="molecule type" value="Genomic_DNA"/>
</dbReference>
<protein>
    <submittedName>
        <fullName evidence="2">Uncharacterized protein</fullName>
    </submittedName>
</protein>
<feature type="region of interest" description="Disordered" evidence="1">
    <location>
        <begin position="23"/>
        <end position="50"/>
    </location>
</feature>
<gene>
    <name evidence="2" type="ORF">I8748_34385</name>
</gene>
<comment type="caution">
    <text evidence="2">The sequence shown here is derived from an EMBL/GenBank/DDBJ whole genome shotgun (WGS) entry which is preliminary data.</text>
</comment>
<dbReference type="RefSeq" id="WP_198128898.1">
    <property type="nucleotide sequence ID" value="NZ_JAECZC010000111.1"/>
</dbReference>
<name>A0A8J7HZL8_9NOST</name>
<evidence type="ECO:0000313" key="2">
    <source>
        <dbReference type="EMBL" id="MBH8567180.1"/>
    </source>
</evidence>